<evidence type="ECO:0000256" key="7">
    <source>
        <dbReference type="ARBA" id="ARBA00022840"/>
    </source>
</evidence>
<dbReference type="Pfam" id="PF07730">
    <property type="entry name" value="HisKA_3"/>
    <property type="match status" value="1"/>
</dbReference>
<accession>D2PV37</accession>
<dbReference type="HOGENOM" id="CLU_357776_0_0_11"/>
<evidence type="ECO:0000256" key="1">
    <source>
        <dbReference type="ARBA" id="ARBA00000085"/>
    </source>
</evidence>
<feature type="transmembrane region" description="Helical" evidence="10">
    <location>
        <begin position="480"/>
        <end position="500"/>
    </location>
</feature>
<dbReference type="InterPro" id="IPR003594">
    <property type="entry name" value="HATPase_dom"/>
</dbReference>
<keyword evidence="14" id="KW-1185">Reference proteome</keyword>
<dbReference type="InterPro" id="IPR050482">
    <property type="entry name" value="Sensor_HK_TwoCompSys"/>
</dbReference>
<dbReference type="EC" id="2.7.13.3" evidence="2"/>
<sequence length="661" mass="68781">MRNWLLPVLLAAGYVAVFHAIVAAEEAQLSRAEYAAADAATVVAAAALGFRRRAPVVTLCVVTLVTVLGQLATSPDSVGPLPAETVALYSVAVRCRGAITWRAVTVLIVVQSVVAFGVFGREDLVVSAVSNLIVYACIGGLGGKRRRGKARRAEAVRRAQAIAERARDAAAIERRRLARDLHDVSAHHLTSIVVSSSAAQRLSDRQPELAGEALTFAAKTGRETLTALRRLVAVLETGEREQAEPPAGRIAELARAFERLGQQVRVDIDPEFSGPAAGAVFGIVRESLTNTLRYAPGAAVRVDVRREGDWIVVLVENGRGAAIPIIRQGSGRGVAGMTERAAAAGGTLTAGPGPDGGWRVRATVRGDSGPAAPEPSSAQMPPFRPPPPVGARLKRWAIDTGIALAAVVPPADAVLTALADERPADRAAVTSLGLLLTLIPGLALLGRRDRPWGTLGGVVAAGWLWPVLMGPGVLPATFDLGALFVVGAHAAAVYAVGLYGGPSRRTWLSAVISAGGFGVAMGAIEVVAPLEGEPGDVGYGVFLSVLVALAVLVPLLGCWAAGRAVRRRRYSGLDDADEALSEEVRAAVAAVHTERQRVAAGLHDSVLTRTSRMIGLAEAGCLDGVITEARAALMAMRELLDSLYDSSAPAPLSPHLTGRTS</sequence>
<comment type="catalytic activity">
    <reaction evidence="1">
        <text>ATP + protein L-histidine = ADP + protein N-phospho-L-histidine.</text>
        <dbReference type="EC" id="2.7.13.3"/>
    </reaction>
</comment>
<evidence type="ECO:0000259" key="12">
    <source>
        <dbReference type="Pfam" id="PF07730"/>
    </source>
</evidence>
<dbReference type="STRING" id="479435.Kfla_4283"/>
<keyword evidence="8" id="KW-0902">Two-component regulatory system</keyword>
<feature type="transmembrane region" description="Helical" evidence="10">
    <location>
        <begin position="99"/>
        <end position="119"/>
    </location>
</feature>
<dbReference type="EMBL" id="CP001736">
    <property type="protein sequence ID" value="ADB33318.1"/>
    <property type="molecule type" value="Genomic_DNA"/>
</dbReference>
<feature type="transmembrane region" description="Helical" evidence="10">
    <location>
        <begin position="427"/>
        <end position="445"/>
    </location>
</feature>
<dbReference type="Pfam" id="PF02518">
    <property type="entry name" value="HATPase_c"/>
    <property type="match status" value="1"/>
</dbReference>
<keyword evidence="7" id="KW-0067">ATP-binding</keyword>
<organism evidence="13 14">
    <name type="scientific">Kribbella flavida (strain DSM 17836 / JCM 10339 / NBRC 14399)</name>
    <dbReference type="NCBI Taxonomy" id="479435"/>
    <lineage>
        <taxon>Bacteria</taxon>
        <taxon>Bacillati</taxon>
        <taxon>Actinomycetota</taxon>
        <taxon>Actinomycetes</taxon>
        <taxon>Propionibacteriales</taxon>
        <taxon>Kribbellaceae</taxon>
        <taxon>Kribbella</taxon>
    </lineage>
</organism>
<feature type="transmembrane region" description="Helical" evidence="10">
    <location>
        <begin position="452"/>
        <end position="474"/>
    </location>
</feature>
<keyword evidence="5" id="KW-0547">Nucleotide-binding</keyword>
<dbReference type="AlphaFoldDB" id="D2PV37"/>
<feature type="domain" description="Signal transduction histidine kinase subgroup 3 dimerisation and phosphoacceptor" evidence="12">
    <location>
        <begin position="173"/>
        <end position="238"/>
    </location>
</feature>
<dbReference type="Gene3D" id="3.30.565.10">
    <property type="entry name" value="Histidine kinase-like ATPase, C-terminal domain"/>
    <property type="match status" value="1"/>
</dbReference>
<proteinExistence type="predicted"/>
<evidence type="ECO:0000313" key="13">
    <source>
        <dbReference type="EMBL" id="ADB33318.1"/>
    </source>
</evidence>
<evidence type="ECO:0000256" key="4">
    <source>
        <dbReference type="ARBA" id="ARBA00022679"/>
    </source>
</evidence>
<evidence type="ECO:0000259" key="11">
    <source>
        <dbReference type="Pfam" id="PF02518"/>
    </source>
</evidence>
<reference evidence="14" key="1">
    <citation type="submission" date="2009-09" db="EMBL/GenBank/DDBJ databases">
        <title>The complete genome of Kribbella flavida DSM 17836.</title>
        <authorList>
            <consortium name="US DOE Joint Genome Institute (JGI-PGF)"/>
            <person name="Lucas S."/>
            <person name="Copeland A."/>
            <person name="Lapidus A."/>
            <person name="Glavina del Rio T."/>
            <person name="Dalin E."/>
            <person name="Tice H."/>
            <person name="Bruce D."/>
            <person name="Goodwin L."/>
            <person name="Pitluck S."/>
            <person name="Kyrpides N."/>
            <person name="Mavromatis K."/>
            <person name="Ivanova N."/>
            <person name="Saunders E."/>
            <person name="Brettin T."/>
            <person name="Detter J.C."/>
            <person name="Han C."/>
            <person name="Larimer F."/>
            <person name="Land M."/>
            <person name="Hauser L."/>
            <person name="Markowitz V."/>
            <person name="Cheng J.-F."/>
            <person name="Hugenholtz P."/>
            <person name="Woyke T."/>
            <person name="Wu D."/>
            <person name="Pukall R."/>
            <person name="Klenk H.-P."/>
            <person name="Eisen J.A."/>
        </authorList>
    </citation>
    <scope>NUCLEOTIDE SEQUENCE [LARGE SCALE GENOMIC DNA]</scope>
    <source>
        <strain evidence="14">DSM 17836 / JCM 10339 / NBRC 14399</strain>
    </source>
</reference>
<keyword evidence="4" id="KW-0808">Transferase</keyword>
<keyword evidence="10" id="KW-1133">Transmembrane helix</keyword>
<evidence type="ECO:0000256" key="8">
    <source>
        <dbReference type="ARBA" id="ARBA00023012"/>
    </source>
</evidence>
<dbReference type="GO" id="GO:0005524">
    <property type="term" value="F:ATP binding"/>
    <property type="evidence" value="ECO:0007669"/>
    <property type="project" value="UniProtKB-KW"/>
</dbReference>
<evidence type="ECO:0000256" key="5">
    <source>
        <dbReference type="ARBA" id="ARBA00022741"/>
    </source>
</evidence>
<keyword evidence="6 13" id="KW-0418">Kinase</keyword>
<feature type="transmembrane region" description="Helical" evidence="10">
    <location>
        <begin position="539"/>
        <end position="561"/>
    </location>
</feature>
<protein>
    <recommendedName>
        <fullName evidence="2">histidine kinase</fullName>
        <ecNumber evidence="2">2.7.13.3</ecNumber>
    </recommendedName>
</protein>
<feature type="transmembrane region" description="Helical" evidence="10">
    <location>
        <begin position="125"/>
        <end position="143"/>
    </location>
</feature>
<dbReference type="KEGG" id="kfl:Kfla_4283"/>
<evidence type="ECO:0000256" key="3">
    <source>
        <dbReference type="ARBA" id="ARBA00022553"/>
    </source>
</evidence>
<evidence type="ECO:0000313" key="14">
    <source>
        <dbReference type="Proteomes" id="UP000007967"/>
    </source>
</evidence>
<dbReference type="eggNOG" id="COG4585">
    <property type="taxonomic scope" value="Bacteria"/>
</dbReference>
<dbReference type="Proteomes" id="UP000007967">
    <property type="component" value="Chromosome"/>
</dbReference>
<feature type="domain" description="Histidine kinase/HSP90-like ATPase" evidence="11">
    <location>
        <begin position="283"/>
        <end position="365"/>
    </location>
</feature>
<dbReference type="InterPro" id="IPR036890">
    <property type="entry name" value="HATPase_C_sf"/>
</dbReference>
<dbReference type="GO" id="GO:0046983">
    <property type="term" value="F:protein dimerization activity"/>
    <property type="evidence" value="ECO:0007669"/>
    <property type="project" value="InterPro"/>
</dbReference>
<name>D2PV37_KRIFD</name>
<dbReference type="GO" id="GO:0016020">
    <property type="term" value="C:membrane"/>
    <property type="evidence" value="ECO:0007669"/>
    <property type="project" value="InterPro"/>
</dbReference>
<feature type="region of interest" description="Disordered" evidence="9">
    <location>
        <begin position="363"/>
        <end position="384"/>
    </location>
</feature>
<evidence type="ECO:0000256" key="6">
    <source>
        <dbReference type="ARBA" id="ARBA00022777"/>
    </source>
</evidence>
<evidence type="ECO:0000256" key="10">
    <source>
        <dbReference type="SAM" id="Phobius"/>
    </source>
</evidence>
<feature type="transmembrane region" description="Helical" evidence="10">
    <location>
        <begin position="396"/>
        <end position="415"/>
    </location>
</feature>
<reference evidence="13 14" key="2">
    <citation type="journal article" date="2010" name="Stand. Genomic Sci.">
        <title>Complete genome sequence of Kribbella flavida type strain (IFO 14399).</title>
        <authorList>
            <person name="Pukall R."/>
            <person name="Lapidus A."/>
            <person name="Glavina Del Rio T."/>
            <person name="Copeland A."/>
            <person name="Tice H."/>
            <person name="Cheng J.-F."/>
            <person name="Lucas S."/>
            <person name="Chen F."/>
            <person name="Nolan M."/>
            <person name="LaButti K."/>
            <person name="Pati A."/>
            <person name="Ivanova N."/>
            <person name="Mavrommatis K."/>
            <person name="Mikhailova N."/>
            <person name="Pitluck S."/>
            <person name="Bruce D."/>
            <person name="Goodwin L."/>
            <person name="Land M."/>
            <person name="Hauser L."/>
            <person name="Chang Y.-J."/>
            <person name="Jeffries C.D."/>
            <person name="Chen A."/>
            <person name="Palaniappan K."/>
            <person name="Chain P."/>
            <person name="Rohde M."/>
            <person name="Goeker M."/>
            <person name="Bristow J."/>
            <person name="Eisen J.A."/>
            <person name="Markowitz V."/>
            <person name="Hugenholtz P."/>
            <person name="Kyrpides N.C."/>
            <person name="Klenk H.-P."/>
            <person name="Brettin T."/>
        </authorList>
    </citation>
    <scope>NUCLEOTIDE SEQUENCE [LARGE SCALE GENOMIC DNA]</scope>
    <source>
        <strain evidence="14">DSM 17836 / JCM 10339 / NBRC 14399</strain>
    </source>
</reference>
<keyword evidence="3" id="KW-0597">Phosphoprotein</keyword>
<dbReference type="InterPro" id="IPR011712">
    <property type="entry name" value="Sig_transdc_His_kin_sub3_dim/P"/>
</dbReference>
<dbReference type="SUPFAM" id="SSF55874">
    <property type="entry name" value="ATPase domain of HSP90 chaperone/DNA topoisomerase II/histidine kinase"/>
    <property type="match status" value="1"/>
</dbReference>
<dbReference type="PANTHER" id="PTHR24421:SF10">
    <property type="entry name" value="NITRATE_NITRITE SENSOR PROTEIN NARQ"/>
    <property type="match status" value="1"/>
</dbReference>
<gene>
    <name evidence="13" type="ordered locus">Kfla_4283</name>
</gene>
<keyword evidence="10" id="KW-0812">Transmembrane</keyword>
<evidence type="ECO:0000256" key="9">
    <source>
        <dbReference type="SAM" id="MobiDB-lite"/>
    </source>
</evidence>
<evidence type="ECO:0000256" key="2">
    <source>
        <dbReference type="ARBA" id="ARBA00012438"/>
    </source>
</evidence>
<feature type="transmembrane region" description="Helical" evidence="10">
    <location>
        <begin position="507"/>
        <end position="527"/>
    </location>
</feature>
<dbReference type="Gene3D" id="1.20.5.1930">
    <property type="match status" value="1"/>
</dbReference>
<dbReference type="GO" id="GO:0000155">
    <property type="term" value="F:phosphorelay sensor kinase activity"/>
    <property type="evidence" value="ECO:0007669"/>
    <property type="project" value="InterPro"/>
</dbReference>
<dbReference type="CDD" id="cd16917">
    <property type="entry name" value="HATPase_UhpB-NarQ-NarX-like"/>
    <property type="match status" value="1"/>
</dbReference>
<keyword evidence="10" id="KW-0472">Membrane</keyword>
<dbReference type="PANTHER" id="PTHR24421">
    <property type="entry name" value="NITRATE/NITRITE SENSOR PROTEIN NARX-RELATED"/>
    <property type="match status" value="1"/>
</dbReference>